<dbReference type="EMBL" id="JAJVCN010000003">
    <property type="protein sequence ID" value="MCE7008074.1"/>
    <property type="molecule type" value="Genomic_DNA"/>
</dbReference>
<evidence type="ECO:0000259" key="1">
    <source>
        <dbReference type="Pfam" id="PF25535"/>
    </source>
</evidence>
<keyword evidence="3" id="KW-1185">Reference proteome</keyword>
<dbReference type="Pfam" id="PF25535">
    <property type="entry name" value="DUF7919"/>
    <property type="match status" value="1"/>
</dbReference>
<organism evidence="2 3">
    <name type="scientific">Kibdelosporangium philippinense</name>
    <dbReference type="NCBI Taxonomy" id="211113"/>
    <lineage>
        <taxon>Bacteria</taxon>
        <taxon>Bacillati</taxon>
        <taxon>Actinomycetota</taxon>
        <taxon>Actinomycetes</taxon>
        <taxon>Pseudonocardiales</taxon>
        <taxon>Pseudonocardiaceae</taxon>
        <taxon>Kibdelosporangium</taxon>
    </lineage>
</organism>
<feature type="domain" description="DUF7919" evidence="1">
    <location>
        <begin position="2"/>
        <end position="29"/>
    </location>
</feature>
<gene>
    <name evidence="2" type="ORF">LWC34_35415</name>
</gene>
<protein>
    <recommendedName>
        <fullName evidence="1">DUF7919 domain-containing protein</fullName>
    </recommendedName>
</protein>
<dbReference type="InterPro" id="IPR057679">
    <property type="entry name" value="DUF7919"/>
</dbReference>
<proteinExistence type="predicted"/>
<name>A0ABS8ZJU1_9PSEU</name>
<dbReference type="Proteomes" id="UP001521150">
    <property type="component" value="Unassembled WGS sequence"/>
</dbReference>
<dbReference type="RefSeq" id="WP_233729612.1">
    <property type="nucleotide sequence ID" value="NZ_JBHSJQ010000026.1"/>
</dbReference>
<evidence type="ECO:0000313" key="3">
    <source>
        <dbReference type="Proteomes" id="UP001521150"/>
    </source>
</evidence>
<accession>A0ABS8ZJU1</accession>
<sequence length="53" mass="5990">MIYAAPSLLPYYVEAHEYRPPQAFVDAVLIRVTAFWDTIERSDTSAVLDGSRS</sequence>
<evidence type="ECO:0000313" key="2">
    <source>
        <dbReference type="EMBL" id="MCE7008074.1"/>
    </source>
</evidence>
<reference evidence="2 3" key="1">
    <citation type="submission" date="2021-12" db="EMBL/GenBank/DDBJ databases">
        <title>Genome sequence of Kibdelosporangium philippinense ATCC 49844.</title>
        <authorList>
            <person name="Fedorov E.A."/>
            <person name="Omeragic M."/>
            <person name="Shalygina K.F."/>
            <person name="Maclea K.S."/>
        </authorList>
    </citation>
    <scope>NUCLEOTIDE SEQUENCE [LARGE SCALE GENOMIC DNA]</scope>
    <source>
        <strain evidence="2 3">ATCC 49844</strain>
    </source>
</reference>
<comment type="caution">
    <text evidence="2">The sequence shown here is derived from an EMBL/GenBank/DDBJ whole genome shotgun (WGS) entry which is preliminary data.</text>
</comment>